<dbReference type="Pfam" id="PF13404">
    <property type="entry name" value="HTH_AsnC-type"/>
    <property type="match status" value="1"/>
</dbReference>
<dbReference type="SUPFAM" id="SSF54909">
    <property type="entry name" value="Dimeric alpha+beta barrel"/>
    <property type="match status" value="1"/>
</dbReference>
<accession>A0A8T4C7W7</accession>
<keyword evidence="2" id="KW-0238">DNA-binding</keyword>
<gene>
    <name evidence="5" type="ORF">FJY86_04360</name>
</gene>
<dbReference type="PROSITE" id="PS50956">
    <property type="entry name" value="HTH_ASNC_2"/>
    <property type="match status" value="1"/>
</dbReference>
<organism evidence="5 6">
    <name type="scientific">Candidatus Iainarchaeum sp</name>
    <dbReference type="NCBI Taxonomy" id="3101447"/>
    <lineage>
        <taxon>Archaea</taxon>
        <taxon>Candidatus Iainarchaeota</taxon>
        <taxon>Candidatus Iainarchaeia</taxon>
        <taxon>Candidatus Iainarchaeales</taxon>
        <taxon>Candidatus Iainarchaeaceae</taxon>
        <taxon>Candidatus Iainarchaeum</taxon>
    </lineage>
</organism>
<dbReference type="GO" id="GO:0043200">
    <property type="term" value="P:response to amino acid"/>
    <property type="evidence" value="ECO:0007669"/>
    <property type="project" value="TreeGrafter"/>
</dbReference>
<dbReference type="SUPFAM" id="SSF46785">
    <property type="entry name" value="Winged helix' DNA-binding domain"/>
    <property type="match status" value="1"/>
</dbReference>
<evidence type="ECO:0000259" key="4">
    <source>
        <dbReference type="PROSITE" id="PS50956"/>
    </source>
</evidence>
<dbReference type="Pfam" id="PF01037">
    <property type="entry name" value="AsnC_trans_reg"/>
    <property type="match status" value="1"/>
</dbReference>
<keyword evidence="3" id="KW-0804">Transcription</keyword>
<reference evidence="5" key="1">
    <citation type="submission" date="2019-03" db="EMBL/GenBank/DDBJ databases">
        <title>Lake Tanganyika Metagenome-Assembled Genomes (MAGs).</title>
        <authorList>
            <person name="Tran P."/>
        </authorList>
    </citation>
    <scope>NUCLEOTIDE SEQUENCE</scope>
    <source>
        <strain evidence="5">M_DeepCast_50m_m2_156</strain>
    </source>
</reference>
<dbReference type="Proteomes" id="UP000774699">
    <property type="component" value="Unassembled WGS sequence"/>
</dbReference>
<feature type="domain" description="HTH asnC-type" evidence="4">
    <location>
        <begin position="4"/>
        <end position="65"/>
    </location>
</feature>
<dbReference type="PANTHER" id="PTHR30154:SF34">
    <property type="entry name" value="TRANSCRIPTIONAL REGULATOR AZLB"/>
    <property type="match status" value="1"/>
</dbReference>
<dbReference type="InterPro" id="IPR011008">
    <property type="entry name" value="Dimeric_a/b-barrel"/>
</dbReference>
<evidence type="ECO:0000256" key="2">
    <source>
        <dbReference type="ARBA" id="ARBA00023125"/>
    </source>
</evidence>
<dbReference type="GO" id="GO:0043565">
    <property type="term" value="F:sequence-specific DNA binding"/>
    <property type="evidence" value="ECO:0007669"/>
    <property type="project" value="InterPro"/>
</dbReference>
<dbReference type="InterPro" id="IPR036388">
    <property type="entry name" value="WH-like_DNA-bd_sf"/>
</dbReference>
<dbReference type="AlphaFoldDB" id="A0A8T4C7W7"/>
<dbReference type="SMART" id="SM00344">
    <property type="entry name" value="HTH_ASNC"/>
    <property type="match status" value="1"/>
</dbReference>
<dbReference type="Gene3D" id="1.10.10.10">
    <property type="entry name" value="Winged helix-like DNA-binding domain superfamily/Winged helix DNA-binding domain"/>
    <property type="match status" value="1"/>
</dbReference>
<dbReference type="InterPro" id="IPR019888">
    <property type="entry name" value="Tscrpt_reg_AsnC-like"/>
</dbReference>
<dbReference type="PRINTS" id="PR00033">
    <property type="entry name" value="HTHASNC"/>
</dbReference>
<evidence type="ECO:0000256" key="3">
    <source>
        <dbReference type="ARBA" id="ARBA00023163"/>
    </source>
</evidence>
<dbReference type="GO" id="GO:0005829">
    <property type="term" value="C:cytosol"/>
    <property type="evidence" value="ECO:0007669"/>
    <property type="project" value="TreeGrafter"/>
</dbReference>
<dbReference type="InterPro" id="IPR000485">
    <property type="entry name" value="AsnC-type_HTH_dom"/>
</dbReference>
<keyword evidence="1" id="KW-0805">Transcription regulation</keyword>
<sequence>MSSLDKIDLLLLGRLLEDGRSSFSQLARETNLTDVAIKKRFERLKRQGIINTISADLNLDVLGFAKPVFVLLKTEPSKNKHISKRLSELEQVVEFHELMGEHNFMLKLVCPDLNHVKRVLDDLGFIDGVRELRSMPVLNVVKKTNALPPTSFQKRF</sequence>
<evidence type="ECO:0000313" key="6">
    <source>
        <dbReference type="Proteomes" id="UP000774699"/>
    </source>
</evidence>
<dbReference type="Gene3D" id="3.30.70.920">
    <property type="match status" value="1"/>
</dbReference>
<comment type="caution">
    <text evidence="5">The sequence shown here is derived from an EMBL/GenBank/DDBJ whole genome shotgun (WGS) entry which is preliminary data.</text>
</comment>
<proteinExistence type="predicted"/>
<dbReference type="InterPro" id="IPR036390">
    <property type="entry name" value="WH_DNA-bd_sf"/>
</dbReference>
<dbReference type="EMBL" id="VGJJ01000042">
    <property type="protein sequence ID" value="MBM3282541.1"/>
    <property type="molecule type" value="Genomic_DNA"/>
</dbReference>
<protein>
    <submittedName>
        <fullName evidence="5">Lrp/AsnC family transcriptional regulator</fullName>
    </submittedName>
</protein>
<name>A0A8T4C7W7_9ARCH</name>
<evidence type="ECO:0000256" key="1">
    <source>
        <dbReference type="ARBA" id="ARBA00023015"/>
    </source>
</evidence>
<evidence type="ECO:0000313" key="5">
    <source>
        <dbReference type="EMBL" id="MBM3282541.1"/>
    </source>
</evidence>
<dbReference type="InterPro" id="IPR019887">
    <property type="entry name" value="Tscrpt_reg_AsnC/Lrp_C"/>
</dbReference>
<dbReference type="PANTHER" id="PTHR30154">
    <property type="entry name" value="LEUCINE-RESPONSIVE REGULATORY PROTEIN"/>
    <property type="match status" value="1"/>
</dbReference>